<dbReference type="EMBL" id="CP045913">
    <property type="protein sequence ID" value="QGH59472.1"/>
    <property type="molecule type" value="Genomic_DNA"/>
</dbReference>
<reference evidence="1 2" key="1">
    <citation type="submission" date="2019-11" db="EMBL/GenBank/DDBJ databases">
        <title>The Phosphoenolpyruvate Phosphotransferase System Regulates Serratia proteamaculans 336X Biofilm Formation and Wheat Roots colonization.</title>
        <authorList>
            <person name="Liu F."/>
        </authorList>
    </citation>
    <scope>NUCLEOTIDE SEQUENCE [LARGE SCALE GENOMIC DNA]</scope>
    <source>
        <strain evidence="1 2">336X</strain>
    </source>
</reference>
<sequence>MANAMVVFKASRPSNNPNLPKLDITQQEIDILQMNPSAWIEAKSGVVSSGGNVSLVRDKTGRANWTPAAALTPRIITAGSGVTLRFGRAAQNSGALIAQDAYETFPANGIYSMFVLYRIPLPNTEGYGGTGGNMCGNYATVPNWLRVRFGSDSFQTDAVWINHGGAEVSDPSNYPINTTITGFRDNLWHIAAIEATSTFHRWEKDGVLLQQKDIPAKAFATADSRRLVVGGAGNPLNHGFQGDIAAQLIIPGPLAVDAKATIYDRFNSLKAELVG</sequence>
<organism evidence="1 2">
    <name type="scientific">Serratia proteamaculans</name>
    <dbReference type="NCBI Taxonomy" id="28151"/>
    <lineage>
        <taxon>Bacteria</taxon>
        <taxon>Pseudomonadati</taxon>
        <taxon>Pseudomonadota</taxon>
        <taxon>Gammaproteobacteria</taxon>
        <taxon>Enterobacterales</taxon>
        <taxon>Yersiniaceae</taxon>
        <taxon>Serratia</taxon>
    </lineage>
</organism>
<evidence type="ECO:0000313" key="2">
    <source>
        <dbReference type="Proteomes" id="UP000381260"/>
    </source>
</evidence>
<dbReference type="AlphaFoldDB" id="A0A5Q2V236"/>
<evidence type="ECO:0000313" key="1">
    <source>
        <dbReference type="EMBL" id="QGH59472.1"/>
    </source>
</evidence>
<dbReference type="Proteomes" id="UP000381260">
    <property type="component" value="Chromosome"/>
</dbReference>
<dbReference type="RefSeq" id="WP_153857189.1">
    <property type="nucleotide sequence ID" value="NZ_CP045913.1"/>
</dbReference>
<protein>
    <recommendedName>
        <fullName evidence="3">LamG domain-containing protein</fullName>
    </recommendedName>
</protein>
<proteinExistence type="predicted"/>
<accession>A0A5Q2V236</accession>
<name>A0A5Q2V236_SERPR</name>
<gene>
    <name evidence="1" type="ORF">GHV41_00820</name>
</gene>
<evidence type="ECO:0008006" key="3">
    <source>
        <dbReference type="Google" id="ProtNLM"/>
    </source>
</evidence>